<accession>A0A3E0H9A4</accession>
<dbReference type="Gene3D" id="1.20.120.160">
    <property type="entry name" value="HPT domain"/>
    <property type="match status" value="1"/>
</dbReference>
<dbReference type="OrthoDB" id="7429195at2"/>
<name>A0A3E0H9A4_9GAMM</name>
<dbReference type="SUPFAM" id="SSF47226">
    <property type="entry name" value="Histidine-containing phosphotransfer domain, HPT domain"/>
    <property type="match status" value="1"/>
</dbReference>
<organism evidence="3 4">
    <name type="scientific">Paraperlucidibaca baekdonensis</name>
    <dbReference type="NCBI Taxonomy" id="748120"/>
    <lineage>
        <taxon>Bacteria</taxon>
        <taxon>Pseudomonadati</taxon>
        <taxon>Pseudomonadota</taxon>
        <taxon>Gammaproteobacteria</taxon>
        <taxon>Moraxellales</taxon>
        <taxon>Moraxellaceae</taxon>
        <taxon>Paraperlucidibaca</taxon>
    </lineage>
</organism>
<dbReference type="GO" id="GO:0000160">
    <property type="term" value="P:phosphorelay signal transduction system"/>
    <property type="evidence" value="ECO:0007669"/>
    <property type="project" value="UniProtKB-KW"/>
</dbReference>
<gene>
    <name evidence="3" type="ORF">DFR26_0496</name>
</gene>
<evidence type="ECO:0000313" key="4">
    <source>
        <dbReference type="Proteomes" id="UP000256774"/>
    </source>
</evidence>
<feature type="domain" description="HPt" evidence="2">
    <location>
        <begin position="48"/>
        <end position="105"/>
    </location>
</feature>
<keyword evidence="1" id="KW-0902">Two-component regulatory system</keyword>
<dbReference type="EMBL" id="QUNR01000001">
    <property type="protein sequence ID" value="REH40296.1"/>
    <property type="molecule type" value="Genomic_DNA"/>
</dbReference>
<keyword evidence="4" id="KW-1185">Reference proteome</keyword>
<comment type="caution">
    <text evidence="3">The sequence shown here is derived from an EMBL/GenBank/DDBJ whole genome shotgun (WGS) entry which is preliminary data.</text>
</comment>
<sequence>MSNEIDLENDAEWLELVAGFRTHFWQVRVPELLSNWAAAKSVSQTQWPDDLKRAIHGIAGSAGLIGYADIGDAARSVEQAWDSGQLSAEALMQRIDALAQDIATLATDQV</sequence>
<dbReference type="InterPro" id="IPR036641">
    <property type="entry name" value="HPT_dom_sf"/>
</dbReference>
<evidence type="ECO:0000313" key="3">
    <source>
        <dbReference type="EMBL" id="REH40296.1"/>
    </source>
</evidence>
<proteinExistence type="predicted"/>
<dbReference type="AlphaFoldDB" id="A0A3E0H9A4"/>
<dbReference type="InterPro" id="IPR008207">
    <property type="entry name" value="Sig_transdc_His_kin_Hpt_dom"/>
</dbReference>
<protein>
    <submittedName>
        <fullName evidence="3">Hpt domain-containing protein</fullName>
    </submittedName>
</protein>
<dbReference type="GO" id="GO:0004672">
    <property type="term" value="F:protein kinase activity"/>
    <property type="evidence" value="ECO:0007669"/>
    <property type="project" value="UniProtKB-ARBA"/>
</dbReference>
<evidence type="ECO:0000259" key="2">
    <source>
        <dbReference type="Pfam" id="PF01627"/>
    </source>
</evidence>
<dbReference type="Proteomes" id="UP000256774">
    <property type="component" value="Unassembled WGS sequence"/>
</dbReference>
<reference evidence="3 4" key="1">
    <citation type="submission" date="2018-08" db="EMBL/GenBank/DDBJ databases">
        <title>Genomic Encyclopedia of Type Strains, Phase IV (KMG-IV): sequencing the most valuable type-strain genomes for metagenomic binning, comparative biology and taxonomic classification.</title>
        <authorList>
            <person name="Goeker M."/>
        </authorList>
    </citation>
    <scope>NUCLEOTIDE SEQUENCE [LARGE SCALE GENOMIC DNA]</scope>
    <source>
        <strain evidence="3 4">DSM 26022</strain>
    </source>
</reference>
<dbReference type="RefSeq" id="WP_116207344.1">
    <property type="nucleotide sequence ID" value="NZ_QUNR01000001.1"/>
</dbReference>
<evidence type="ECO:0000256" key="1">
    <source>
        <dbReference type="ARBA" id="ARBA00023012"/>
    </source>
</evidence>
<dbReference type="Pfam" id="PF01627">
    <property type="entry name" value="Hpt"/>
    <property type="match status" value="1"/>
</dbReference>